<evidence type="ECO:0000256" key="2">
    <source>
        <dbReference type="ARBA" id="ARBA00012438"/>
    </source>
</evidence>
<comment type="caution">
    <text evidence="13">The sequence shown here is derived from an EMBL/GenBank/DDBJ whole genome shotgun (WGS) entry which is preliminary data.</text>
</comment>
<reference evidence="13 14" key="1">
    <citation type="submission" date="2020-11" db="EMBL/GenBank/DDBJ databases">
        <title>Pseudonocardia abyssalis sp. nov. and Pseudonocardia oceani sp. nov., description and phylogenomic analysis of two novel actinomycetes isolated from the deep Southern Ocean.</title>
        <authorList>
            <person name="Parra J."/>
        </authorList>
    </citation>
    <scope>NUCLEOTIDE SEQUENCE [LARGE SCALE GENOMIC DNA]</scope>
    <source>
        <strain evidence="13 14">KRD-168</strain>
    </source>
</reference>
<evidence type="ECO:0000256" key="7">
    <source>
        <dbReference type="ARBA" id="ARBA00022840"/>
    </source>
</evidence>
<dbReference type="PANTHER" id="PTHR24421">
    <property type="entry name" value="NITRATE/NITRITE SENSOR PROTEIN NARX-RELATED"/>
    <property type="match status" value="1"/>
</dbReference>
<evidence type="ECO:0000256" key="8">
    <source>
        <dbReference type="ARBA" id="ARBA00023012"/>
    </source>
</evidence>
<keyword evidence="11" id="KW-0812">Transmembrane</keyword>
<keyword evidence="5" id="KW-0547">Nucleotide-binding</keyword>
<comment type="catalytic activity">
    <reaction evidence="1">
        <text>ATP + protein L-histidine = ADP + protein N-phospho-L-histidine.</text>
        <dbReference type="EC" id="2.7.13.3"/>
    </reaction>
</comment>
<protein>
    <recommendedName>
        <fullName evidence="2">histidine kinase</fullName>
        <ecNumber evidence="2">2.7.13.3</ecNumber>
    </recommendedName>
</protein>
<feature type="transmembrane region" description="Helical" evidence="11">
    <location>
        <begin position="117"/>
        <end position="136"/>
    </location>
</feature>
<keyword evidence="7" id="KW-0067">ATP-binding</keyword>
<dbReference type="PANTHER" id="PTHR24421:SF10">
    <property type="entry name" value="NITRATE_NITRITE SENSOR PROTEIN NARQ"/>
    <property type="match status" value="1"/>
</dbReference>
<dbReference type="RefSeq" id="WP_218606203.1">
    <property type="nucleotide sequence ID" value="NZ_JADQDJ010000539.1"/>
</dbReference>
<organism evidence="13 14">
    <name type="scientific">Pseudonocardia abyssalis</name>
    <dbReference type="NCBI Taxonomy" id="2792008"/>
    <lineage>
        <taxon>Bacteria</taxon>
        <taxon>Bacillati</taxon>
        <taxon>Actinomycetota</taxon>
        <taxon>Actinomycetes</taxon>
        <taxon>Pseudonocardiales</taxon>
        <taxon>Pseudonocardiaceae</taxon>
        <taxon>Pseudonocardia</taxon>
    </lineage>
</organism>
<dbReference type="EMBL" id="JADQDK010000001">
    <property type="protein sequence ID" value="MBW0134303.1"/>
    <property type="molecule type" value="Genomic_DNA"/>
</dbReference>
<feature type="transmembrane region" description="Helical" evidence="11">
    <location>
        <begin position="77"/>
        <end position="105"/>
    </location>
</feature>
<keyword evidence="9" id="KW-0175">Coiled coil</keyword>
<sequence>MPPTPSSRAWWGGSRAWWGGVWSTVVVPLLVAGFTLGGTQWSDRYGQPAARPVDALAVVLLLAGPALLVVRRARPGLVLGLVAAVLITYLALGYPVGPVFVASLFALAEAVSAGRRVVAYTVTAVTFTAAVSAYALTHPTTAIPLSAIGGWTASLVAFVAGCELRRSRRERLEQAREARREAERRRAGEERLEMARELHDALGHHLSLINVQAGVALYLMDDDPEQARRALATIKKSSRELLREMRATLGVLRGVDEPSREPVAGLARLDALVVENGQAGLPVTVHTHGSPRDLPAGVDLAAYRIVQEALTNTRRHAAADSATVLLGYDDEGLTIEVTDDGTASSAPGGGNGLPGMRERAAALGGTFTAGPGPEGGFRVRAHLPTAREEATP</sequence>
<evidence type="ECO:0000256" key="10">
    <source>
        <dbReference type="SAM" id="MobiDB-lite"/>
    </source>
</evidence>
<evidence type="ECO:0000259" key="12">
    <source>
        <dbReference type="SMART" id="SM00387"/>
    </source>
</evidence>
<dbReference type="InterPro" id="IPR050482">
    <property type="entry name" value="Sensor_HK_TwoCompSys"/>
</dbReference>
<dbReference type="Proteomes" id="UP000694287">
    <property type="component" value="Unassembled WGS sequence"/>
</dbReference>
<dbReference type="Pfam" id="PF07730">
    <property type="entry name" value="HisKA_3"/>
    <property type="match status" value="1"/>
</dbReference>
<keyword evidence="11" id="KW-1133">Transmembrane helix</keyword>
<dbReference type="EC" id="2.7.13.3" evidence="2"/>
<feature type="region of interest" description="Disordered" evidence="10">
    <location>
        <begin position="364"/>
        <end position="392"/>
    </location>
</feature>
<evidence type="ECO:0000313" key="14">
    <source>
        <dbReference type="Proteomes" id="UP000694287"/>
    </source>
</evidence>
<keyword evidence="6 13" id="KW-0418">Kinase</keyword>
<evidence type="ECO:0000256" key="9">
    <source>
        <dbReference type="SAM" id="Coils"/>
    </source>
</evidence>
<feature type="coiled-coil region" evidence="9">
    <location>
        <begin position="165"/>
        <end position="192"/>
    </location>
</feature>
<evidence type="ECO:0000256" key="1">
    <source>
        <dbReference type="ARBA" id="ARBA00000085"/>
    </source>
</evidence>
<dbReference type="InterPro" id="IPR011712">
    <property type="entry name" value="Sig_transdc_His_kin_sub3_dim/P"/>
</dbReference>
<feature type="transmembrane region" description="Helical" evidence="11">
    <location>
        <begin position="53"/>
        <end position="71"/>
    </location>
</feature>
<keyword evidence="8" id="KW-0902">Two-component regulatory system</keyword>
<dbReference type="InterPro" id="IPR003594">
    <property type="entry name" value="HATPase_dom"/>
</dbReference>
<dbReference type="Pfam" id="PF02518">
    <property type="entry name" value="HATPase_c"/>
    <property type="match status" value="1"/>
</dbReference>
<feature type="domain" description="Histidine kinase/HSP90-like ATPase" evidence="12">
    <location>
        <begin position="297"/>
        <end position="387"/>
    </location>
</feature>
<dbReference type="CDD" id="cd16917">
    <property type="entry name" value="HATPase_UhpB-NarQ-NarX-like"/>
    <property type="match status" value="1"/>
</dbReference>
<evidence type="ECO:0000313" key="13">
    <source>
        <dbReference type="EMBL" id="MBW0134303.1"/>
    </source>
</evidence>
<evidence type="ECO:0000256" key="5">
    <source>
        <dbReference type="ARBA" id="ARBA00022741"/>
    </source>
</evidence>
<keyword evidence="3" id="KW-0597">Phosphoprotein</keyword>
<evidence type="ECO:0000256" key="11">
    <source>
        <dbReference type="SAM" id="Phobius"/>
    </source>
</evidence>
<gene>
    <name evidence="13" type="ORF">I4I81_08545</name>
</gene>
<dbReference type="GO" id="GO:0016301">
    <property type="term" value="F:kinase activity"/>
    <property type="evidence" value="ECO:0007669"/>
    <property type="project" value="UniProtKB-KW"/>
</dbReference>
<keyword evidence="4" id="KW-0808">Transferase</keyword>
<feature type="transmembrane region" description="Helical" evidence="11">
    <location>
        <begin position="142"/>
        <end position="162"/>
    </location>
</feature>
<proteinExistence type="predicted"/>
<keyword evidence="14" id="KW-1185">Reference proteome</keyword>
<evidence type="ECO:0000256" key="6">
    <source>
        <dbReference type="ARBA" id="ARBA00022777"/>
    </source>
</evidence>
<name>A0ABS6UPW9_9PSEU</name>
<keyword evidence="11" id="KW-0472">Membrane</keyword>
<evidence type="ECO:0000256" key="4">
    <source>
        <dbReference type="ARBA" id="ARBA00022679"/>
    </source>
</evidence>
<dbReference type="SMART" id="SM00387">
    <property type="entry name" value="HATPase_c"/>
    <property type="match status" value="1"/>
</dbReference>
<feature type="transmembrane region" description="Helical" evidence="11">
    <location>
        <begin position="20"/>
        <end position="41"/>
    </location>
</feature>
<accession>A0ABS6UPW9</accession>
<evidence type="ECO:0000256" key="3">
    <source>
        <dbReference type="ARBA" id="ARBA00022553"/>
    </source>
</evidence>